<evidence type="ECO:0000313" key="4">
    <source>
        <dbReference type="Proteomes" id="UP000662466"/>
    </source>
</evidence>
<proteinExistence type="predicted"/>
<comment type="caution">
    <text evidence="2">The sequence shown here is derived from an EMBL/GenBank/DDBJ whole genome shotgun (WGS) entry which is preliminary data.</text>
</comment>
<gene>
    <name evidence="1" type="ORF">CNMCM5793_001788</name>
    <name evidence="2" type="ORF">CNMCM6106_002302</name>
</gene>
<accession>A0A8H6Q6L3</accession>
<protein>
    <submittedName>
        <fullName evidence="2">Uncharacterized protein</fullName>
    </submittedName>
</protein>
<keyword evidence="3" id="KW-1185">Reference proteome</keyword>
<dbReference type="Proteomes" id="UP000662466">
    <property type="component" value="Unassembled WGS sequence"/>
</dbReference>
<name>A0A8H6Q6L3_9EURO</name>
<dbReference type="AlphaFoldDB" id="A0A8H6Q6L3"/>
<evidence type="ECO:0000313" key="3">
    <source>
        <dbReference type="Proteomes" id="UP000630445"/>
    </source>
</evidence>
<dbReference type="Proteomes" id="UP000630445">
    <property type="component" value="Unassembled WGS sequence"/>
</dbReference>
<reference evidence="2" key="1">
    <citation type="submission" date="2020-06" db="EMBL/GenBank/DDBJ databases">
        <title>Draft genome sequences of strains closely related to Aspergillus parafelis and Aspergillus hiratsukae.</title>
        <authorList>
            <person name="Dos Santos R.A.C."/>
            <person name="Rivero-Menendez O."/>
            <person name="Steenwyk J.L."/>
            <person name="Mead M.E."/>
            <person name="Goldman G.H."/>
            <person name="Alastruey-Izquierdo A."/>
            <person name="Rokas A."/>
        </authorList>
    </citation>
    <scope>NUCLEOTIDE SEQUENCE</scope>
    <source>
        <strain evidence="1">CNM-CM5793</strain>
        <strain evidence="2">CNM-CM6106</strain>
    </source>
</reference>
<dbReference type="OrthoDB" id="190201at2759"/>
<dbReference type="EMBL" id="JACBAF010002139">
    <property type="protein sequence ID" value="KAF7166491.1"/>
    <property type="molecule type" value="Genomic_DNA"/>
</dbReference>
<evidence type="ECO:0000313" key="2">
    <source>
        <dbReference type="EMBL" id="KAF7166491.1"/>
    </source>
</evidence>
<dbReference type="EMBL" id="JACBAD010001976">
    <property type="protein sequence ID" value="KAF7125571.1"/>
    <property type="molecule type" value="Genomic_DNA"/>
</dbReference>
<evidence type="ECO:0000313" key="1">
    <source>
        <dbReference type="EMBL" id="KAF7125571.1"/>
    </source>
</evidence>
<organism evidence="2 4">
    <name type="scientific">Aspergillus hiratsukae</name>
    <dbReference type="NCBI Taxonomy" id="1194566"/>
    <lineage>
        <taxon>Eukaryota</taxon>
        <taxon>Fungi</taxon>
        <taxon>Dikarya</taxon>
        <taxon>Ascomycota</taxon>
        <taxon>Pezizomycotina</taxon>
        <taxon>Eurotiomycetes</taxon>
        <taxon>Eurotiomycetidae</taxon>
        <taxon>Eurotiales</taxon>
        <taxon>Aspergillaceae</taxon>
        <taxon>Aspergillus</taxon>
        <taxon>Aspergillus subgen. Fumigati</taxon>
    </lineage>
</organism>
<sequence>MAQYETLDLTGQCPAPPSTIYRAGTQPAIFSMHGLGSRKEDLHNMMISFISRILSPINTKGNLERDDCFPSRQIFAHPATLRSL</sequence>